<dbReference type="Proteomes" id="UP000604241">
    <property type="component" value="Unassembled WGS sequence"/>
</dbReference>
<keyword evidence="3" id="KW-1185">Reference proteome</keyword>
<dbReference type="EMBL" id="JACSQV010000007">
    <property type="protein sequence ID" value="MBD7918584.1"/>
    <property type="molecule type" value="Genomic_DNA"/>
</dbReference>
<organism evidence="2 3">
    <name type="scientific">Cellulomonas avistercoris</name>
    <dbReference type="NCBI Taxonomy" id="2762242"/>
    <lineage>
        <taxon>Bacteria</taxon>
        <taxon>Bacillati</taxon>
        <taxon>Actinomycetota</taxon>
        <taxon>Actinomycetes</taxon>
        <taxon>Micrococcales</taxon>
        <taxon>Cellulomonadaceae</taxon>
        <taxon>Cellulomonas</taxon>
    </lineage>
</organism>
<feature type="region of interest" description="Disordered" evidence="1">
    <location>
        <begin position="365"/>
        <end position="386"/>
    </location>
</feature>
<protein>
    <recommendedName>
        <fullName evidence="4">PKD domain-containing protein</fullName>
    </recommendedName>
</protein>
<gene>
    <name evidence="2" type="ORF">H9657_09895</name>
</gene>
<name>A0ABR8QDU0_9CELL</name>
<comment type="caution">
    <text evidence="2">The sequence shown here is derived from an EMBL/GenBank/DDBJ whole genome shotgun (WGS) entry which is preliminary data.</text>
</comment>
<sequence length="576" mass="59112">MPGDRRRSHAVGTTVGTLLAVVPLVLAGLWGAGHAPRAVDLVSGAAWLVSPARGLVTLVDGPSAQVAVTLRLPVADPTTSVVQGRDAAYVVRAGTLARVDAATWTVGGAVAFADAGTALTVLPGRTTGDLPAPLWVLDGRTVRAVDSRTLEVRATADLPLDEPVRAVVDDRGDVWAADDDHVARVRLAHGGLRVAPERGDGGDLVLVQGRAVLVDVPAGTVRALDGPRTVACRQTRSQADRVAVVGSSTSPEVFTAAYGTLRVAGTHGGTCGTLATVGAEDADLGALAQVGTYVVATDRRTGVTTVVDRSTGTPQTFALAEPGHRVELVVRGSTVFWNDLDGHGSGLLELGDDAWRSTTVDKYDPTTGVGAQVPRTAPTGPDASSAPATFRIDSLVTDRTLYAPGAPALVTPDVTGEPAPGEVWWWRFEDLATGTFEDFRTPTVPLSISALPDVGEYAVTLVVVRDGGTATATTTLRVVTWCPLTVSAPVVDLATDPTVQVSVDPACPVRQQITVTAAGWLQADTSGDFAPGAPGTITLRTVGPPPSPGPVAGALTLEVTGQPASQVRVDVVGVAP</sequence>
<evidence type="ECO:0000313" key="2">
    <source>
        <dbReference type="EMBL" id="MBD7918584.1"/>
    </source>
</evidence>
<accession>A0ABR8QDU0</accession>
<dbReference type="RefSeq" id="WP_191782875.1">
    <property type="nucleotide sequence ID" value="NZ_JACSQV010000007.1"/>
</dbReference>
<evidence type="ECO:0000256" key="1">
    <source>
        <dbReference type="SAM" id="MobiDB-lite"/>
    </source>
</evidence>
<evidence type="ECO:0008006" key="4">
    <source>
        <dbReference type="Google" id="ProtNLM"/>
    </source>
</evidence>
<evidence type="ECO:0000313" key="3">
    <source>
        <dbReference type="Proteomes" id="UP000604241"/>
    </source>
</evidence>
<reference evidence="2 3" key="1">
    <citation type="submission" date="2020-08" db="EMBL/GenBank/DDBJ databases">
        <title>A Genomic Blueprint of the Chicken Gut Microbiome.</title>
        <authorList>
            <person name="Gilroy R."/>
            <person name="Ravi A."/>
            <person name="Getino M."/>
            <person name="Pursley I."/>
            <person name="Horton D.L."/>
            <person name="Alikhan N.-F."/>
            <person name="Baker D."/>
            <person name="Gharbi K."/>
            <person name="Hall N."/>
            <person name="Watson M."/>
            <person name="Adriaenssens E.M."/>
            <person name="Foster-Nyarko E."/>
            <person name="Jarju S."/>
            <person name="Secka A."/>
            <person name="Antonio M."/>
            <person name="Oren A."/>
            <person name="Chaudhuri R."/>
            <person name="La Ragione R.M."/>
            <person name="Hildebrand F."/>
            <person name="Pallen M.J."/>
        </authorList>
    </citation>
    <scope>NUCLEOTIDE SEQUENCE [LARGE SCALE GENOMIC DNA]</scope>
    <source>
        <strain evidence="2 3">Sa3CUA2</strain>
    </source>
</reference>
<proteinExistence type="predicted"/>